<dbReference type="EMBL" id="KV426040">
    <property type="protein sequence ID" value="KZV90816.1"/>
    <property type="molecule type" value="Genomic_DNA"/>
</dbReference>
<evidence type="ECO:0000259" key="1">
    <source>
        <dbReference type="Pfam" id="PF20236"/>
    </source>
</evidence>
<dbReference type="InterPro" id="IPR046528">
    <property type="entry name" value="DUF6593"/>
</dbReference>
<evidence type="ECO:0000313" key="2">
    <source>
        <dbReference type="EMBL" id="KZV90816.1"/>
    </source>
</evidence>
<dbReference type="OrthoDB" id="3185381at2759"/>
<evidence type="ECO:0000313" key="3">
    <source>
        <dbReference type="Proteomes" id="UP000077266"/>
    </source>
</evidence>
<feature type="domain" description="DUF6593" evidence="1">
    <location>
        <begin position="20"/>
        <end position="188"/>
    </location>
</feature>
<organism evidence="2 3">
    <name type="scientific">Exidia glandulosa HHB12029</name>
    <dbReference type="NCBI Taxonomy" id="1314781"/>
    <lineage>
        <taxon>Eukaryota</taxon>
        <taxon>Fungi</taxon>
        <taxon>Dikarya</taxon>
        <taxon>Basidiomycota</taxon>
        <taxon>Agaricomycotina</taxon>
        <taxon>Agaricomycetes</taxon>
        <taxon>Auriculariales</taxon>
        <taxon>Exidiaceae</taxon>
        <taxon>Exidia</taxon>
    </lineage>
</organism>
<protein>
    <recommendedName>
        <fullName evidence="1">DUF6593 domain-containing protein</fullName>
    </recommendedName>
</protein>
<accession>A0A165GPF7</accession>
<sequence>MSRGAPAPPKPLVLELTTTSVRNVVFSTPGDSIYYEIASWKWTPNKTLIKKLDFASGELKVICEIERKKGQEPRMRWISDTASEEEQEPFTPASEFVSTDSPFSLQGKFRAANGKAYKWVVKSGHLELFDYDADPKQGKPLITYRKHRRYFGCGLMSRRPALIVQQEIKESLDTIIVSFLLMERLRRDRLIRLPKLK</sequence>
<keyword evidence="3" id="KW-1185">Reference proteome</keyword>
<gene>
    <name evidence="2" type="ORF">EXIGLDRAFT_694277</name>
</gene>
<dbReference type="Proteomes" id="UP000077266">
    <property type="component" value="Unassembled WGS sequence"/>
</dbReference>
<dbReference type="InParanoid" id="A0A165GPF7"/>
<name>A0A165GPF7_EXIGL</name>
<dbReference type="Pfam" id="PF20236">
    <property type="entry name" value="DUF6593"/>
    <property type="match status" value="1"/>
</dbReference>
<reference evidence="2 3" key="1">
    <citation type="journal article" date="2016" name="Mol. Biol. Evol.">
        <title>Comparative Genomics of Early-Diverging Mushroom-Forming Fungi Provides Insights into the Origins of Lignocellulose Decay Capabilities.</title>
        <authorList>
            <person name="Nagy L.G."/>
            <person name="Riley R."/>
            <person name="Tritt A."/>
            <person name="Adam C."/>
            <person name="Daum C."/>
            <person name="Floudas D."/>
            <person name="Sun H."/>
            <person name="Yadav J.S."/>
            <person name="Pangilinan J."/>
            <person name="Larsson K.H."/>
            <person name="Matsuura K."/>
            <person name="Barry K."/>
            <person name="Labutti K."/>
            <person name="Kuo R."/>
            <person name="Ohm R.A."/>
            <person name="Bhattacharya S.S."/>
            <person name="Shirouzu T."/>
            <person name="Yoshinaga Y."/>
            <person name="Martin F.M."/>
            <person name="Grigoriev I.V."/>
            <person name="Hibbett D.S."/>
        </authorList>
    </citation>
    <scope>NUCLEOTIDE SEQUENCE [LARGE SCALE GENOMIC DNA]</scope>
    <source>
        <strain evidence="2 3">HHB12029</strain>
    </source>
</reference>
<dbReference type="AlphaFoldDB" id="A0A165GPF7"/>
<proteinExistence type="predicted"/>